<proteinExistence type="predicted"/>
<organism evidence="1">
    <name type="scientific">Arundo donax</name>
    <name type="common">Giant reed</name>
    <name type="synonym">Donax arundinaceus</name>
    <dbReference type="NCBI Taxonomy" id="35708"/>
    <lineage>
        <taxon>Eukaryota</taxon>
        <taxon>Viridiplantae</taxon>
        <taxon>Streptophyta</taxon>
        <taxon>Embryophyta</taxon>
        <taxon>Tracheophyta</taxon>
        <taxon>Spermatophyta</taxon>
        <taxon>Magnoliopsida</taxon>
        <taxon>Liliopsida</taxon>
        <taxon>Poales</taxon>
        <taxon>Poaceae</taxon>
        <taxon>PACMAD clade</taxon>
        <taxon>Arundinoideae</taxon>
        <taxon>Arundineae</taxon>
        <taxon>Arundo</taxon>
    </lineage>
</organism>
<evidence type="ECO:0000313" key="1">
    <source>
        <dbReference type="EMBL" id="JAD49759.1"/>
    </source>
</evidence>
<sequence length="31" mass="3263">MKLHSIVRPARVSDAHDNLAAICLTSIACVG</sequence>
<name>A0A0A9ADP7_ARUDO</name>
<reference evidence="1" key="1">
    <citation type="submission" date="2014-09" db="EMBL/GenBank/DDBJ databases">
        <authorList>
            <person name="Magalhaes I.L.F."/>
            <person name="Oliveira U."/>
            <person name="Santos F.R."/>
            <person name="Vidigal T.H.D.A."/>
            <person name="Brescovit A.D."/>
            <person name="Santos A.J."/>
        </authorList>
    </citation>
    <scope>NUCLEOTIDE SEQUENCE</scope>
    <source>
        <tissue evidence="1">Shoot tissue taken approximately 20 cm above the soil surface</tissue>
    </source>
</reference>
<dbReference type="AlphaFoldDB" id="A0A0A9ADP7"/>
<reference evidence="1" key="2">
    <citation type="journal article" date="2015" name="Data Brief">
        <title>Shoot transcriptome of the giant reed, Arundo donax.</title>
        <authorList>
            <person name="Barrero R.A."/>
            <person name="Guerrero F.D."/>
            <person name="Moolhuijzen P."/>
            <person name="Goolsby J.A."/>
            <person name="Tidwell J."/>
            <person name="Bellgard S.E."/>
            <person name="Bellgard M.I."/>
        </authorList>
    </citation>
    <scope>NUCLEOTIDE SEQUENCE</scope>
    <source>
        <tissue evidence="1">Shoot tissue taken approximately 20 cm above the soil surface</tissue>
    </source>
</reference>
<accession>A0A0A9ADP7</accession>
<dbReference type="EMBL" id="GBRH01248136">
    <property type="protein sequence ID" value="JAD49759.1"/>
    <property type="molecule type" value="Transcribed_RNA"/>
</dbReference>
<dbReference type="PROSITE" id="PS51257">
    <property type="entry name" value="PROKAR_LIPOPROTEIN"/>
    <property type="match status" value="1"/>
</dbReference>
<protein>
    <submittedName>
        <fullName evidence="1">Uncharacterized protein</fullName>
    </submittedName>
</protein>